<evidence type="ECO:0000256" key="1">
    <source>
        <dbReference type="SAM" id="SignalP"/>
    </source>
</evidence>
<feature type="signal peptide" evidence="1">
    <location>
        <begin position="1"/>
        <end position="23"/>
    </location>
</feature>
<gene>
    <name evidence="3" type="ORF">E2R65_08470</name>
    <name evidence="2" type="ORF">GGR35_002676</name>
</gene>
<proteinExistence type="predicted"/>
<keyword evidence="5" id="KW-1185">Reference proteome</keyword>
<dbReference type="EMBL" id="JACIEG010000005">
    <property type="protein sequence ID" value="MBB3970060.1"/>
    <property type="molecule type" value="Genomic_DNA"/>
</dbReference>
<dbReference type="RefSeq" id="WP_134336063.1">
    <property type="nucleotide sequence ID" value="NZ_BMCZ01000003.1"/>
</dbReference>
<reference evidence="2 5" key="3">
    <citation type="submission" date="2020-08" db="EMBL/GenBank/DDBJ databases">
        <title>Genomic Encyclopedia of Type Strains, Phase IV (KMG-IV): sequencing the most valuable type-strain genomes for metagenomic binning, comparative biology and taxonomic classification.</title>
        <authorList>
            <person name="Goeker M."/>
        </authorList>
    </citation>
    <scope>NUCLEOTIDE SEQUENCE [LARGE SCALE GENOMIC DNA]</scope>
    <source>
        <strain evidence="2 5">DSM 100995</strain>
    </source>
</reference>
<accession>A0A4Y8AE25</accession>
<dbReference type="Proteomes" id="UP000297248">
    <property type="component" value="Unassembled WGS sequence"/>
</dbReference>
<keyword evidence="1" id="KW-0732">Signal</keyword>
<organism evidence="3 4">
    <name type="scientific">Mucilaginibacter phyllosphaerae</name>
    <dbReference type="NCBI Taxonomy" id="1812349"/>
    <lineage>
        <taxon>Bacteria</taxon>
        <taxon>Pseudomonadati</taxon>
        <taxon>Bacteroidota</taxon>
        <taxon>Sphingobacteriia</taxon>
        <taxon>Sphingobacteriales</taxon>
        <taxon>Sphingobacteriaceae</taxon>
        <taxon>Mucilaginibacter</taxon>
    </lineage>
</organism>
<dbReference type="Proteomes" id="UP000583101">
    <property type="component" value="Unassembled WGS sequence"/>
</dbReference>
<evidence type="ECO:0000313" key="4">
    <source>
        <dbReference type="Proteomes" id="UP000297248"/>
    </source>
</evidence>
<evidence type="ECO:0000313" key="5">
    <source>
        <dbReference type="Proteomes" id="UP000583101"/>
    </source>
</evidence>
<comment type="caution">
    <text evidence="3">The sequence shown here is derived from an EMBL/GenBank/DDBJ whole genome shotgun (WGS) entry which is preliminary data.</text>
</comment>
<sequence length="251" mass="28312">MKTLTFTILIICFFALTSCSRYQLNVLSSTNTSKNEQSGNFEFQNDSVRISYSFYGTNAPVSINVYNKLEQPLYIDWQRSALIIGDKAISFVPENMHINGSIDATTSTYRNLIPAVNSTSFTTGNINAVAGLPKTTTFLPPRSQSNNTTLFLTNEFLPIPDSAFKNQQIPDKYTQSLTKVKNANFEKANSPLLFKTYLTLYTIQDNQPKPFAYQHEFFVSRSLTSLTDLQQLDGFDHTRGDYFILSKATGY</sequence>
<reference evidence="3" key="2">
    <citation type="submission" date="2019-03" db="EMBL/GenBank/DDBJ databases">
        <authorList>
            <person name="Yan Y.-Q."/>
            <person name="Du Z.-J."/>
        </authorList>
    </citation>
    <scope>NUCLEOTIDE SEQUENCE</scope>
    <source>
        <strain evidence="3">PP-F2FG21</strain>
    </source>
</reference>
<protein>
    <submittedName>
        <fullName evidence="3">Uncharacterized protein</fullName>
    </submittedName>
</protein>
<feature type="chain" id="PRO_5044616487" evidence="1">
    <location>
        <begin position="24"/>
        <end position="251"/>
    </location>
</feature>
<reference evidence="3 4" key="1">
    <citation type="journal article" date="2016" name="Int. J. Syst. Evol. Microbiol.">
        <title>Proposal of Mucilaginibacter phyllosphaerae sp. nov. isolated from the phyllosphere of Galium album.</title>
        <authorList>
            <person name="Aydogan E.L."/>
            <person name="Busse H.J."/>
            <person name="Moser G."/>
            <person name="Muller C."/>
            <person name="Kampfer P."/>
            <person name="Glaeser S.P."/>
        </authorList>
    </citation>
    <scope>NUCLEOTIDE SEQUENCE [LARGE SCALE GENOMIC DNA]</scope>
    <source>
        <strain evidence="3 4">PP-F2FG21</strain>
    </source>
</reference>
<dbReference type="OrthoDB" id="948349at2"/>
<evidence type="ECO:0000313" key="2">
    <source>
        <dbReference type="EMBL" id="MBB3970060.1"/>
    </source>
</evidence>
<dbReference type="PROSITE" id="PS51257">
    <property type="entry name" value="PROKAR_LIPOPROTEIN"/>
    <property type="match status" value="1"/>
</dbReference>
<dbReference type="EMBL" id="SNQG01000003">
    <property type="protein sequence ID" value="TEW66452.1"/>
    <property type="molecule type" value="Genomic_DNA"/>
</dbReference>
<dbReference type="AlphaFoldDB" id="A0A4Y8AE25"/>
<name>A0A4Y8AE25_9SPHI</name>
<evidence type="ECO:0000313" key="3">
    <source>
        <dbReference type="EMBL" id="TEW66452.1"/>
    </source>
</evidence>